<dbReference type="InterPro" id="IPR005290">
    <property type="entry name" value="Ribosomal_uS15_bac-type"/>
</dbReference>
<keyword evidence="4 6" id="KW-0687">Ribonucleoprotein</keyword>
<dbReference type="GO" id="GO:0005737">
    <property type="term" value="C:cytoplasm"/>
    <property type="evidence" value="ECO:0007669"/>
    <property type="project" value="UniProtKB-ARBA"/>
</dbReference>
<dbReference type="InterPro" id="IPR009068">
    <property type="entry name" value="uS15_NS1_RNA-bd_sf"/>
</dbReference>
<evidence type="ECO:0000256" key="6">
    <source>
        <dbReference type="RuleBase" id="RU003919"/>
    </source>
</evidence>
<evidence type="ECO:0000313" key="7">
    <source>
        <dbReference type="EMBL" id="WNO44397.1"/>
    </source>
</evidence>
<dbReference type="EMBL" id="OR455462">
    <property type="protein sequence ID" value="WNO44397.1"/>
    <property type="molecule type" value="Genomic_DNA"/>
</dbReference>
<dbReference type="GO" id="GO:1990904">
    <property type="term" value="C:ribonucleoprotein complex"/>
    <property type="evidence" value="ECO:0007669"/>
    <property type="project" value="UniProtKB-KW"/>
</dbReference>
<keyword evidence="7" id="KW-0150">Chloroplast</keyword>
<dbReference type="GeneID" id="86103120"/>
<keyword evidence="7" id="KW-0934">Plastid</keyword>
<accession>A0AA96R320</accession>
<reference evidence="7" key="1">
    <citation type="submission" date="2023-08" db="EMBL/GenBank/DDBJ databases">
        <authorList>
            <person name="Yu T."/>
            <person name="Ma W."/>
        </authorList>
    </citation>
    <scope>NUCLEOTIDE SEQUENCE</scope>
</reference>
<keyword evidence="3 6" id="KW-0689">Ribosomal protein</keyword>
<evidence type="ECO:0000256" key="4">
    <source>
        <dbReference type="ARBA" id="ARBA00023274"/>
    </source>
</evidence>
<evidence type="ECO:0000256" key="3">
    <source>
        <dbReference type="ARBA" id="ARBA00022980"/>
    </source>
</evidence>
<evidence type="ECO:0000256" key="2">
    <source>
        <dbReference type="ARBA" id="ARBA00011458"/>
    </source>
</evidence>
<dbReference type="GO" id="GO:0003735">
    <property type="term" value="F:structural constituent of ribosome"/>
    <property type="evidence" value="ECO:0007669"/>
    <property type="project" value="InterPro"/>
</dbReference>
<dbReference type="PANTHER" id="PTHR23321">
    <property type="entry name" value="RIBOSOMAL PROTEIN S15, BACTERIAL AND ORGANELLAR"/>
    <property type="match status" value="1"/>
</dbReference>
<comment type="similarity">
    <text evidence="1 6">Belongs to the universal ribosomal protein uS15 family.</text>
</comment>
<dbReference type="Pfam" id="PF00312">
    <property type="entry name" value="Ribosomal_S15"/>
    <property type="match status" value="1"/>
</dbReference>
<dbReference type="PANTHER" id="PTHR23321:SF26">
    <property type="entry name" value="SMALL RIBOSOMAL SUBUNIT PROTEIN US15M"/>
    <property type="match status" value="1"/>
</dbReference>
<dbReference type="AlphaFoldDB" id="A0AA96R320"/>
<dbReference type="Gene3D" id="1.10.287.10">
    <property type="entry name" value="S15/NS1, RNA-binding"/>
    <property type="match status" value="1"/>
</dbReference>
<comment type="subunit">
    <text evidence="2">Part of the 30S ribosomal subunit.</text>
</comment>
<dbReference type="GO" id="GO:0005840">
    <property type="term" value="C:ribosome"/>
    <property type="evidence" value="ECO:0007669"/>
    <property type="project" value="UniProtKB-KW"/>
</dbReference>
<dbReference type="SUPFAM" id="SSF47060">
    <property type="entry name" value="S15/NS1 RNA-binding domain"/>
    <property type="match status" value="1"/>
</dbReference>
<geneLocation type="chloroplast" evidence="7"/>
<sequence length="130" mass="15245">MVKNSFISVISQKEKEENQGSVEFQVFRSTNKIRRLSLHLELHKKDYLSLRGLRKFVSKRLKKKIVKEQCTMNGIKYAVFTNKSIRLFEKNNNTINVKSGLTNILYINIKNYSTKIERGGHKYGNKSIYL</sequence>
<dbReference type="SMART" id="SM01387">
    <property type="entry name" value="Ribosomal_S15"/>
    <property type="match status" value="1"/>
</dbReference>
<name>A0AA96R320_9ERIC</name>
<organism evidence="7">
    <name type="scientific">Rhododendron ambiguum</name>
    <dbReference type="NCBI Taxonomy" id="2771004"/>
    <lineage>
        <taxon>Eukaryota</taxon>
        <taxon>Viridiplantae</taxon>
        <taxon>Streptophyta</taxon>
        <taxon>Embryophyta</taxon>
        <taxon>Tracheophyta</taxon>
        <taxon>Spermatophyta</taxon>
        <taxon>Magnoliopsida</taxon>
        <taxon>eudicotyledons</taxon>
        <taxon>Gunneridae</taxon>
        <taxon>Pentapetalae</taxon>
        <taxon>asterids</taxon>
        <taxon>Ericales</taxon>
        <taxon>Ericaceae</taxon>
        <taxon>Ericoideae</taxon>
        <taxon>Rhodoreae</taxon>
        <taxon>Rhododendron</taxon>
    </lineage>
</organism>
<dbReference type="InterPro" id="IPR000589">
    <property type="entry name" value="Ribosomal_uS15"/>
</dbReference>
<dbReference type="RefSeq" id="YP_010968884.1">
    <property type="nucleotide sequence ID" value="NC_083984.1"/>
</dbReference>
<protein>
    <recommendedName>
        <fullName evidence="5">Small ribosomal subunit protein uS15c</fullName>
    </recommendedName>
</protein>
<gene>
    <name evidence="7" type="primary">rps15</name>
</gene>
<dbReference type="GO" id="GO:0006412">
    <property type="term" value="P:translation"/>
    <property type="evidence" value="ECO:0007669"/>
    <property type="project" value="InterPro"/>
</dbReference>
<evidence type="ECO:0000256" key="5">
    <source>
        <dbReference type="ARBA" id="ARBA00035250"/>
    </source>
</evidence>
<evidence type="ECO:0000256" key="1">
    <source>
        <dbReference type="ARBA" id="ARBA00008434"/>
    </source>
</evidence>
<proteinExistence type="inferred from homology"/>
<dbReference type="SMR" id="A0AA96R320"/>